<organism evidence="1 2">
    <name type="scientific">Mycobacterium marinum (strain ATCC BAA-535 / M)</name>
    <dbReference type="NCBI Taxonomy" id="216594"/>
    <lineage>
        <taxon>Bacteria</taxon>
        <taxon>Bacillati</taxon>
        <taxon>Actinomycetota</taxon>
        <taxon>Actinomycetes</taxon>
        <taxon>Mycobacteriales</taxon>
        <taxon>Mycobacteriaceae</taxon>
        <taxon>Mycobacterium</taxon>
        <taxon>Mycobacterium ulcerans group</taxon>
    </lineage>
</organism>
<reference evidence="1 2" key="1">
    <citation type="journal article" date="2008" name="Genome Res.">
        <title>Insights from the complete genome sequence of Mycobacterium marinum on the evolution of Mycobacterium tuberculosis.</title>
        <authorList>
            <person name="Stinear T.P."/>
            <person name="Seemann T."/>
            <person name="Harrison P.F."/>
            <person name="Jenkin G.A."/>
            <person name="Davies J.K."/>
            <person name="Johnson P.D."/>
            <person name="Abdellah Z."/>
            <person name="Arrowsmith C."/>
            <person name="Chillingworth T."/>
            <person name="Churcher C."/>
            <person name="Clarke K."/>
            <person name="Cronin A."/>
            <person name="Davis P."/>
            <person name="Goodhead I."/>
            <person name="Holroyd N."/>
            <person name="Jagels K."/>
            <person name="Lord A."/>
            <person name="Moule S."/>
            <person name="Mungall K."/>
            <person name="Norbertczak H."/>
            <person name="Quail M.A."/>
            <person name="Rabbinowitsch E."/>
            <person name="Walker D."/>
            <person name="White B."/>
            <person name="Whitehead S."/>
            <person name="Small P.L."/>
            <person name="Brosch R."/>
            <person name="Ramakrishnan L."/>
            <person name="Fischbach M.A."/>
            <person name="Parkhill J."/>
            <person name="Cole S.T."/>
        </authorList>
    </citation>
    <scope>NUCLEOTIDE SEQUENCE [LARGE SCALE GENOMIC DNA]</scope>
    <source>
        <strain evidence="2">ATCC BAA-535 / M</strain>
    </source>
</reference>
<gene>
    <name evidence="1" type="ordered locus">MMAR_3060</name>
</gene>
<dbReference type="PROSITE" id="PS51257">
    <property type="entry name" value="PROKAR_LIPOPROTEIN"/>
    <property type="match status" value="1"/>
</dbReference>
<dbReference type="AlphaFoldDB" id="B2HFT2"/>
<dbReference type="KEGG" id="mmi:MMAR_3060"/>
<name>B2HFT2_MYCMM</name>
<evidence type="ECO:0000313" key="1">
    <source>
        <dbReference type="EMBL" id="ACC41496.1"/>
    </source>
</evidence>
<keyword evidence="2" id="KW-1185">Reference proteome</keyword>
<dbReference type="RefSeq" id="WP_012394748.1">
    <property type="nucleotide sequence ID" value="NC_010612.1"/>
</dbReference>
<proteinExistence type="predicted"/>
<dbReference type="EMBL" id="CP000854">
    <property type="protein sequence ID" value="ACC41496.1"/>
    <property type="molecule type" value="Genomic_DNA"/>
</dbReference>
<dbReference type="eggNOG" id="ENOG5032I0V">
    <property type="taxonomic scope" value="Bacteria"/>
</dbReference>
<accession>B2HFT2</accession>
<dbReference type="HOGENOM" id="CLU_076355_0_0_11"/>
<sequence length="278" mass="29902">MRIRSELRSLAAFLAVAVLLVGGCGSGGRSGEGPASTSAAPPAGWPAALGDFTMVWTAEPGVDVTAWPAVVVRAYTESFVLASIMNDDKYLYPGFRQSVDPNKSIDDPIGTQYLWPRKYYPQRPWVGTQREHILSVTASGRDITAIVCEYTFGAASEGRFGRRYAPHAVGPDPYKGIESLRITMTAPAKPVLPLPAQQGPARAPSVDVFAGWRITSHQGGWFARSGVGSDWPHVIEDQDTCLAKAPPHPDFVSGEEYDRSLFPTLPASPGWPSMSANA</sequence>
<dbReference type="STRING" id="216594.MMAR_3060"/>
<dbReference type="Proteomes" id="UP000001190">
    <property type="component" value="Chromosome"/>
</dbReference>
<protein>
    <submittedName>
        <fullName evidence="1">Conserved hypothetical membrane protein</fullName>
    </submittedName>
</protein>
<evidence type="ECO:0000313" key="2">
    <source>
        <dbReference type="Proteomes" id="UP000001190"/>
    </source>
</evidence>